<reference evidence="1" key="1">
    <citation type="journal article" date="2021" name="PeerJ">
        <title>Extensive microbial diversity within the chicken gut microbiome revealed by metagenomics and culture.</title>
        <authorList>
            <person name="Gilroy R."/>
            <person name="Ravi A."/>
            <person name="Getino M."/>
            <person name="Pursley I."/>
            <person name="Horton D.L."/>
            <person name="Alikhan N.F."/>
            <person name="Baker D."/>
            <person name="Gharbi K."/>
            <person name="Hall N."/>
            <person name="Watson M."/>
            <person name="Adriaenssens E.M."/>
            <person name="Foster-Nyarko E."/>
            <person name="Jarju S."/>
            <person name="Secka A."/>
            <person name="Antonio M."/>
            <person name="Oren A."/>
            <person name="Chaudhuri R.R."/>
            <person name="La Ragione R."/>
            <person name="Hildebrand F."/>
            <person name="Pallen M.J."/>
        </authorList>
    </citation>
    <scope>NUCLEOTIDE SEQUENCE</scope>
    <source>
        <strain evidence="1">CHK196-3914</strain>
    </source>
</reference>
<evidence type="ECO:0000313" key="2">
    <source>
        <dbReference type="Proteomes" id="UP000824116"/>
    </source>
</evidence>
<evidence type="ECO:0000313" key="1">
    <source>
        <dbReference type="EMBL" id="HIZ75660.1"/>
    </source>
</evidence>
<reference evidence="1" key="2">
    <citation type="submission" date="2021-04" db="EMBL/GenBank/DDBJ databases">
        <authorList>
            <person name="Gilroy R."/>
        </authorList>
    </citation>
    <scope>NUCLEOTIDE SEQUENCE</scope>
    <source>
        <strain evidence="1">CHK196-3914</strain>
    </source>
</reference>
<accession>A0A9D2GAU8</accession>
<organism evidence="1 2">
    <name type="scientific">Candidatus Mediterraneibacter stercoravium</name>
    <dbReference type="NCBI Taxonomy" id="2838685"/>
    <lineage>
        <taxon>Bacteria</taxon>
        <taxon>Bacillati</taxon>
        <taxon>Bacillota</taxon>
        <taxon>Clostridia</taxon>
        <taxon>Lachnospirales</taxon>
        <taxon>Lachnospiraceae</taxon>
        <taxon>Mediterraneibacter</taxon>
    </lineage>
</organism>
<gene>
    <name evidence="1" type="ORF">H9723_10565</name>
</gene>
<dbReference type="Pfam" id="PF18941">
    <property type="entry name" value="DUF5688"/>
    <property type="match status" value="1"/>
</dbReference>
<dbReference type="EMBL" id="DXAY01000249">
    <property type="protein sequence ID" value="HIZ75660.1"/>
    <property type="molecule type" value="Genomic_DNA"/>
</dbReference>
<sequence>ALLGTVPHLPFEGLQIIFKINAPEIKGGCTANVTYEYMDQNGWSKEQLLELALKNDIFRENIELIPFESYALERKVYTGKDDLSCFSELTVPMVTVTNKNRCFGAAGILDKEIMDKIAGAFGEDLYIIPDSIHDCVVVPKSEYPEAELEERSLGRSPRAVHSQEWLSDDLYYFDRLTREITRFAGREKRQRSIEIKSSDQRRK</sequence>
<comment type="caution">
    <text evidence="1">The sequence shown here is derived from an EMBL/GenBank/DDBJ whole genome shotgun (WGS) entry which is preliminary data.</text>
</comment>
<proteinExistence type="predicted"/>
<feature type="non-terminal residue" evidence="1">
    <location>
        <position position="1"/>
    </location>
</feature>
<name>A0A9D2GAU8_9FIRM</name>
<dbReference type="AlphaFoldDB" id="A0A9D2GAU8"/>
<dbReference type="InterPro" id="IPR043743">
    <property type="entry name" value="DUF5688"/>
</dbReference>
<dbReference type="Proteomes" id="UP000824116">
    <property type="component" value="Unassembled WGS sequence"/>
</dbReference>
<protein>
    <submittedName>
        <fullName evidence="1">Uncharacterized protein</fullName>
    </submittedName>
</protein>